<dbReference type="InterPro" id="IPR051782">
    <property type="entry name" value="ABC_Transporter_VariousFunc"/>
</dbReference>
<dbReference type="CDD" id="cd03230">
    <property type="entry name" value="ABC_DR_subfamily_A"/>
    <property type="match status" value="1"/>
</dbReference>
<accession>A0A841ZTT1</accession>
<evidence type="ECO:0000259" key="4">
    <source>
        <dbReference type="PROSITE" id="PS50893"/>
    </source>
</evidence>
<sequence>MITIENLSVKIGKNLILDHLSLKIRPSEIIGLVAPNGTGKTTLLRSISGLQKITSGKISIESYEMKEATTHYCRSFFYLQNIDLLYPELTVIEHLRFVKYTWKSDQQIEQILDLLQMTAYQHKKISKLSFGMKQHLLIAMAIISDAPNILMDEPFNGLDPTSIHIVTRAIHSLAQTGKAFLFSSHILNHIDQTCSKVLFLQNKKIEYILDFSKFPDKKAEEIYHNLYEGDDNFESTTF</sequence>
<keyword evidence="1" id="KW-0813">Transport</keyword>
<evidence type="ECO:0000256" key="1">
    <source>
        <dbReference type="ARBA" id="ARBA00022448"/>
    </source>
</evidence>
<dbReference type="RefSeq" id="WP_185375173.1">
    <property type="nucleotide sequence ID" value="NZ_JAARRM010000008.1"/>
</dbReference>
<evidence type="ECO:0000256" key="3">
    <source>
        <dbReference type="ARBA" id="ARBA00022840"/>
    </source>
</evidence>
<dbReference type="GO" id="GO:0016887">
    <property type="term" value="F:ATP hydrolysis activity"/>
    <property type="evidence" value="ECO:0007669"/>
    <property type="project" value="InterPro"/>
</dbReference>
<dbReference type="Proteomes" id="UP000559885">
    <property type="component" value="Unassembled WGS sequence"/>
</dbReference>
<evidence type="ECO:0000256" key="2">
    <source>
        <dbReference type="ARBA" id="ARBA00022741"/>
    </source>
</evidence>
<feature type="domain" description="ABC transporter" evidence="4">
    <location>
        <begin position="2"/>
        <end position="227"/>
    </location>
</feature>
<dbReference type="SUPFAM" id="SSF52540">
    <property type="entry name" value="P-loop containing nucleoside triphosphate hydrolases"/>
    <property type="match status" value="1"/>
</dbReference>
<proteinExistence type="predicted"/>
<dbReference type="SMART" id="SM00382">
    <property type="entry name" value="AAA"/>
    <property type="match status" value="1"/>
</dbReference>
<dbReference type="PANTHER" id="PTHR42939">
    <property type="entry name" value="ABC TRANSPORTER ATP-BINDING PROTEIN ALBC-RELATED"/>
    <property type="match status" value="1"/>
</dbReference>
<comment type="caution">
    <text evidence="5">The sequence shown here is derived from an EMBL/GenBank/DDBJ whole genome shotgun (WGS) entry which is preliminary data.</text>
</comment>
<dbReference type="EMBL" id="JAARRM010000008">
    <property type="protein sequence ID" value="MBC1522575.1"/>
    <property type="molecule type" value="Genomic_DNA"/>
</dbReference>
<dbReference type="InterPro" id="IPR027417">
    <property type="entry name" value="P-loop_NTPase"/>
</dbReference>
<evidence type="ECO:0000313" key="6">
    <source>
        <dbReference type="Proteomes" id="UP000559885"/>
    </source>
</evidence>
<dbReference type="Pfam" id="PF00005">
    <property type="entry name" value="ABC_tran"/>
    <property type="match status" value="1"/>
</dbReference>
<dbReference type="PROSITE" id="PS50893">
    <property type="entry name" value="ABC_TRANSPORTER_2"/>
    <property type="match status" value="1"/>
</dbReference>
<dbReference type="PANTHER" id="PTHR42939:SF1">
    <property type="entry name" value="ABC TRANSPORTER ATP-BINDING PROTEIN ALBC-RELATED"/>
    <property type="match status" value="1"/>
</dbReference>
<dbReference type="InterPro" id="IPR003593">
    <property type="entry name" value="AAA+_ATPase"/>
</dbReference>
<keyword evidence="3 5" id="KW-0067">ATP-binding</keyword>
<gene>
    <name evidence="5" type="ORF">HB912_13035</name>
</gene>
<protein>
    <submittedName>
        <fullName evidence="5">ABC transporter ATP-binding protein</fullName>
    </submittedName>
</protein>
<dbReference type="AlphaFoldDB" id="A0A841ZTT1"/>
<dbReference type="GO" id="GO:0005524">
    <property type="term" value="F:ATP binding"/>
    <property type="evidence" value="ECO:0007669"/>
    <property type="project" value="UniProtKB-KW"/>
</dbReference>
<reference evidence="5 6" key="1">
    <citation type="submission" date="2020-03" db="EMBL/GenBank/DDBJ databases">
        <title>Soil Listeria distribution.</title>
        <authorList>
            <person name="Liao J."/>
            <person name="Wiedmann M."/>
        </authorList>
    </citation>
    <scope>NUCLEOTIDE SEQUENCE [LARGE SCALE GENOMIC DNA]</scope>
    <source>
        <strain evidence="5 6">FSL L7-1507</strain>
    </source>
</reference>
<dbReference type="Gene3D" id="3.40.50.300">
    <property type="entry name" value="P-loop containing nucleotide triphosphate hydrolases"/>
    <property type="match status" value="1"/>
</dbReference>
<keyword evidence="2" id="KW-0547">Nucleotide-binding</keyword>
<name>A0A841ZTT1_9LIST</name>
<dbReference type="InterPro" id="IPR003439">
    <property type="entry name" value="ABC_transporter-like_ATP-bd"/>
</dbReference>
<evidence type="ECO:0000313" key="5">
    <source>
        <dbReference type="EMBL" id="MBC1522575.1"/>
    </source>
</evidence>
<organism evidence="5 6">
    <name type="scientific">Listeria aquatica</name>
    <dbReference type="NCBI Taxonomy" id="1494960"/>
    <lineage>
        <taxon>Bacteria</taxon>
        <taxon>Bacillati</taxon>
        <taxon>Bacillota</taxon>
        <taxon>Bacilli</taxon>
        <taxon>Bacillales</taxon>
        <taxon>Listeriaceae</taxon>
        <taxon>Listeria</taxon>
    </lineage>
</organism>